<reference evidence="3 4" key="1">
    <citation type="submission" date="2016-04" db="EMBL/GenBank/DDBJ databases">
        <title>A degradative enzymes factory behind the ericoid mycorrhizal symbiosis.</title>
        <authorList>
            <consortium name="DOE Joint Genome Institute"/>
            <person name="Martino E."/>
            <person name="Morin E."/>
            <person name="Grelet G."/>
            <person name="Kuo A."/>
            <person name="Kohler A."/>
            <person name="Daghino S."/>
            <person name="Barry K."/>
            <person name="Choi C."/>
            <person name="Cichocki N."/>
            <person name="Clum A."/>
            <person name="Copeland A."/>
            <person name="Hainaut M."/>
            <person name="Haridas S."/>
            <person name="Labutti K."/>
            <person name="Lindquist E."/>
            <person name="Lipzen A."/>
            <person name="Khouja H.-R."/>
            <person name="Murat C."/>
            <person name="Ohm R."/>
            <person name="Olson A."/>
            <person name="Spatafora J."/>
            <person name="Veneault-Fourrey C."/>
            <person name="Henrissat B."/>
            <person name="Grigoriev I."/>
            <person name="Martin F."/>
            <person name="Perotto S."/>
        </authorList>
    </citation>
    <scope>NUCLEOTIDE SEQUENCE [LARGE SCALE GENOMIC DNA]</scope>
    <source>
        <strain evidence="3 4">E</strain>
    </source>
</reference>
<name>A0A2J6SYL2_9HELO</name>
<evidence type="ECO:0008006" key="5">
    <source>
        <dbReference type="Google" id="ProtNLM"/>
    </source>
</evidence>
<evidence type="ECO:0000256" key="1">
    <source>
        <dbReference type="SAM" id="MobiDB-lite"/>
    </source>
</evidence>
<dbReference type="Proteomes" id="UP000235371">
    <property type="component" value="Unassembled WGS sequence"/>
</dbReference>
<dbReference type="OrthoDB" id="3537340at2759"/>
<protein>
    <recommendedName>
        <fullName evidence="5">Transmembrane protein</fullName>
    </recommendedName>
</protein>
<keyword evidence="2" id="KW-0472">Membrane</keyword>
<keyword evidence="4" id="KW-1185">Reference proteome</keyword>
<dbReference type="RefSeq" id="XP_024732761.1">
    <property type="nucleotide sequence ID" value="XM_024888738.1"/>
</dbReference>
<accession>A0A2J6SYL2</accession>
<feature type="transmembrane region" description="Helical" evidence="2">
    <location>
        <begin position="41"/>
        <end position="63"/>
    </location>
</feature>
<evidence type="ECO:0000313" key="3">
    <source>
        <dbReference type="EMBL" id="PMD55857.1"/>
    </source>
</evidence>
<gene>
    <name evidence="3" type="ORF">K444DRAFT_82087</name>
</gene>
<feature type="compositionally biased region" description="Basic and acidic residues" evidence="1">
    <location>
        <begin position="206"/>
        <end position="219"/>
    </location>
</feature>
<evidence type="ECO:0000256" key="2">
    <source>
        <dbReference type="SAM" id="Phobius"/>
    </source>
</evidence>
<keyword evidence="2" id="KW-1133">Transmembrane helix</keyword>
<sequence>MPWNKTMEGLLDDAKEKAACDQRACNKATIMARLTRGETEAVFWSMAVAIIMAAGYAGVIYSLEEKEYRLYKGEAEIFKRKRNPTAKEKEIFEKKREEHKRSVHWCLINTGLCLVFAIACNVFQVLAIISLQHCWHEDLLGLYWPLWTLLGLGSTIAMLGVVINQIYGLLEHELPCFSVGMGTPVLVVCAIIHLIWSMATKKINERRSERSDRDAEEGRVLASAGSQESNHSAAFEATTLSLEDGPILQIWHSKKPHPPNTTVVGETSAGATLLVHVTR</sequence>
<organism evidence="3 4">
    <name type="scientific">Hyaloscypha bicolor E</name>
    <dbReference type="NCBI Taxonomy" id="1095630"/>
    <lineage>
        <taxon>Eukaryota</taxon>
        <taxon>Fungi</taxon>
        <taxon>Dikarya</taxon>
        <taxon>Ascomycota</taxon>
        <taxon>Pezizomycotina</taxon>
        <taxon>Leotiomycetes</taxon>
        <taxon>Helotiales</taxon>
        <taxon>Hyaloscyphaceae</taxon>
        <taxon>Hyaloscypha</taxon>
        <taxon>Hyaloscypha bicolor</taxon>
    </lineage>
</organism>
<keyword evidence="2" id="KW-0812">Transmembrane</keyword>
<feature type="transmembrane region" description="Helical" evidence="2">
    <location>
        <begin position="105"/>
        <end position="130"/>
    </location>
</feature>
<feature type="transmembrane region" description="Helical" evidence="2">
    <location>
        <begin position="174"/>
        <end position="196"/>
    </location>
</feature>
<evidence type="ECO:0000313" key="4">
    <source>
        <dbReference type="Proteomes" id="UP000235371"/>
    </source>
</evidence>
<proteinExistence type="predicted"/>
<feature type="transmembrane region" description="Helical" evidence="2">
    <location>
        <begin position="142"/>
        <end position="162"/>
    </location>
</feature>
<feature type="region of interest" description="Disordered" evidence="1">
    <location>
        <begin position="206"/>
        <end position="231"/>
    </location>
</feature>
<dbReference type="AlphaFoldDB" id="A0A2J6SYL2"/>
<dbReference type="InParanoid" id="A0A2J6SYL2"/>
<dbReference type="EMBL" id="KZ613854">
    <property type="protein sequence ID" value="PMD55857.1"/>
    <property type="molecule type" value="Genomic_DNA"/>
</dbReference>
<dbReference type="GeneID" id="36596814"/>